<protein>
    <recommendedName>
        <fullName evidence="2">Ig-like domain-containing protein</fullName>
    </recommendedName>
</protein>
<feature type="domain" description="Ig-like" evidence="2">
    <location>
        <begin position="5"/>
        <end position="98"/>
    </location>
</feature>
<dbReference type="OrthoDB" id="10426090at2759"/>
<dbReference type="STRING" id="137246.A0A401TXJ8"/>
<dbReference type="AlphaFoldDB" id="A0A401TXJ8"/>
<dbReference type="InterPro" id="IPR003597">
    <property type="entry name" value="Ig_C1-set"/>
</dbReference>
<dbReference type="SMART" id="SM00407">
    <property type="entry name" value="IGc1"/>
    <property type="match status" value="1"/>
</dbReference>
<organism evidence="3 4">
    <name type="scientific">Chiloscyllium punctatum</name>
    <name type="common">Brownbanded bambooshark</name>
    <name type="synonym">Hemiscyllium punctatum</name>
    <dbReference type="NCBI Taxonomy" id="137246"/>
    <lineage>
        <taxon>Eukaryota</taxon>
        <taxon>Metazoa</taxon>
        <taxon>Chordata</taxon>
        <taxon>Craniata</taxon>
        <taxon>Vertebrata</taxon>
        <taxon>Chondrichthyes</taxon>
        <taxon>Elasmobranchii</taxon>
        <taxon>Galeomorphii</taxon>
        <taxon>Galeoidea</taxon>
        <taxon>Orectolobiformes</taxon>
        <taxon>Hemiscylliidae</taxon>
        <taxon>Chiloscyllium</taxon>
    </lineage>
</organism>
<dbReference type="Proteomes" id="UP000287033">
    <property type="component" value="Unassembled WGS sequence"/>
</dbReference>
<dbReference type="InterPro" id="IPR007110">
    <property type="entry name" value="Ig-like_dom"/>
</dbReference>
<keyword evidence="4" id="KW-1185">Reference proteome</keyword>
<comment type="caution">
    <text evidence="3">The sequence shown here is derived from an EMBL/GenBank/DDBJ whole genome shotgun (WGS) entry which is preliminary data.</text>
</comment>
<dbReference type="InterPro" id="IPR036179">
    <property type="entry name" value="Ig-like_dom_sf"/>
</dbReference>
<evidence type="ECO:0000313" key="3">
    <source>
        <dbReference type="EMBL" id="GCC47365.1"/>
    </source>
</evidence>
<evidence type="ECO:0000313" key="4">
    <source>
        <dbReference type="Proteomes" id="UP000287033"/>
    </source>
</evidence>
<dbReference type="InterPro" id="IPR050380">
    <property type="entry name" value="Immune_Resp_Modulators"/>
</dbReference>
<name>A0A401TXJ8_CHIPU</name>
<evidence type="ECO:0000256" key="1">
    <source>
        <dbReference type="ARBA" id="ARBA00023180"/>
    </source>
</evidence>
<evidence type="ECO:0000259" key="2">
    <source>
        <dbReference type="PROSITE" id="PS50835"/>
    </source>
</evidence>
<dbReference type="EMBL" id="BEZZ01212671">
    <property type="protein sequence ID" value="GCC47365.1"/>
    <property type="molecule type" value="Genomic_DNA"/>
</dbReference>
<dbReference type="InterPro" id="IPR003006">
    <property type="entry name" value="Ig/MHC_CS"/>
</dbReference>
<dbReference type="InterPro" id="IPR013783">
    <property type="entry name" value="Ig-like_fold"/>
</dbReference>
<accession>A0A401TXJ8</accession>
<dbReference type="SUPFAM" id="SSF48726">
    <property type="entry name" value="Immunoglobulin"/>
    <property type="match status" value="1"/>
</dbReference>
<reference evidence="3 4" key="1">
    <citation type="journal article" date="2018" name="Nat. Ecol. Evol.">
        <title>Shark genomes provide insights into elasmobranch evolution and the origin of vertebrates.</title>
        <authorList>
            <person name="Hara Y"/>
            <person name="Yamaguchi K"/>
            <person name="Onimaru K"/>
            <person name="Kadota M"/>
            <person name="Koyanagi M"/>
            <person name="Keeley SD"/>
            <person name="Tatsumi K"/>
            <person name="Tanaka K"/>
            <person name="Motone F"/>
            <person name="Kageyama Y"/>
            <person name="Nozu R"/>
            <person name="Adachi N"/>
            <person name="Nishimura O"/>
            <person name="Nakagawa R"/>
            <person name="Tanegashima C"/>
            <person name="Kiyatake I"/>
            <person name="Matsumoto R"/>
            <person name="Murakumo K"/>
            <person name="Nishida K"/>
            <person name="Terakita A"/>
            <person name="Kuratani S"/>
            <person name="Sato K"/>
            <person name="Hyodo S Kuraku.S."/>
        </authorList>
    </citation>
    <scope>NUCLEOTIDE SEQUENCE [LARGE SCALE GENOMIC DNA]</scope>
</reference>
<dbReference type="Pfam" id="PF07654">
    <property type="entry name" value="C1-set"/>
    <property type="match status" value="1"/>
</dbReference>
<dbReference type="PROSITE" id="PS00290">
    <property type="entry name" value="IG_MHC"/>
    <property type="match status" value="1"/>
</dbReference>
<dbReference type="Gene3D" id="2.60.40.10">
    <property type="entry name" value="Immunoglobulins"/>
    <property type="match status" value="1"/>
</dbReference>
<sequence length="104" mass="11475">TECHPNTIKILPPPGEQVLLEATVTLNCVVSNLPSGVSVTWKQEKKPLKSEIADQPGQNPDSMISKLDISTEAWLSGVSFECVVYHQNLPTPLRDSIHKEKGER</sequence>
<proteinExistence type="predicted"/>
<keyword evidence="1" id="KW-0325">Glycoprotein</keyword>
<dbReference type="PROSITE" id="PS50835">
    <property type="entry name" value="IG_LIKE"/>
    <property type="match status" value="1"/>
</dbReference>
<dbReference type="PANTHER" id="PTHR23411">
    <property type="entry name" value="TAPASIN"/>
    <property type="match status" value="1"/>
</dbReference>
<feature type="non-terminal residue" evidence="3">
    <location>
        <position position="1"/>
    </location>
</feature>
<gene>
    <name evidence="3" type="ORF">chiPu_0031549</name>
</gene>